<dbReference type="EMBL" id="LCBX01000022">
    <property type="protein sequence ID" value="KKS20617.1"/>
    <property type="molecule type" value="Genomic_DNA"/>
</dbReference>
<protein>
    <recommendedName>
        <fullName evidence="2">Antitoxin</fullName>
    </recommendedName>
</protein>
<comment type="function">
    <text evidence="2">Antitoxin component of a type II toxin-antitoxin (TA) system.</text>
</comment>
<dbReference type="SUPFAM" id="SSF143120">
    <property type="entry name" value="YefM-like"/>
    <property type="match status" value="1"/>
</dbReference>
<proteinExistence type="inferred from homology"/>
<evidence type="ECO:0000313" key="4">
    <source>
        <dbReference type="Proteomes" id="UP000034507"/>
    </source>
</evidence>
<comment type="similarity">
    <text evidence="1 2">Belongs to the phD/YefM antitoxin family.</text>
</comment>
<organism evidence="3 4">
    <name type="scientific">candidate division WWE3 bacterium GW2011_GWC1_41_7</name>
    <dbReference type="NCBI Taxonomy" id="1619119"/>
    <lineage>
        <taxon>Bacteria</taxon>
        <taxon>Katanobacteria</taxon>
    </lineage>
</organism>
<accession>A0A0G0X8A9</accession>
<dbReference type="Proteomes" id="UP000034507">
    <property type="component" value="Unassembled WGS sequence"/>
</dbReference>
<evidence type="ECO:0000313" key="3">
    <source>
        <dbReference type="EMBL" id="KKS20617.1"/>
    </source>
</evidence>
<sequence length="100" mass="11592">MYTVNNGFINYKIKEARTNFSYLIKTVGKNTGAYIIRDRDEPKAVLIDIKTAEKYLPEEYLAQTSHKELPKLIKEIEKRQPKVKKLENISGSVDKILYGK</sequence>
<dbReference type="AlphaFoldDB" id="A0A0G0X8A9"/>
<dbReference type="Gene3D" id="3.40.1620.10">
    <property type="entry name" value="YefM-like domain"/>
    <property type="match status" value="1"/>
</dbReference>
<evidence type="ECO:0000256" key="2">
    <source>
        <dbReference type="RuleBase" id="RU362080"/>
    </source>
</evidence>
<dbReference type="InterPro" id="IPR006442">
    <property type="entry name" value="Antitoxin_Phd/YefM"/>
</dbReference>
<evidence type="ECO:0000256" key="1">
    <source>
        <dbReference type="ARBA" id="ARBA00009981"/>
    </source>
</evidence>
<comment type="caution">
    <text evidence="3">The sequence shown here is derived from an EMBL/GenBank/DDBJ whole genome shotgun (WGS) entry which is preliminary data.</text>
</comment>
<reference evidence="3 4" key="1">
    <citation type="journal article" date="2015" name="Nature">
        <title>rRNA introns, odd ribosomes, and small enigmatic genomes across a large radiation of phyla.</title>
        <authorList>
            <person name="Brown C.T."/>
            <person name="Hug L.A."/>
            <person name="Thomas B.C."/>
            <person name="Sharon I."/>
            <person name="Castelle C.J."/>
            <person name="Singh A."/>
            <person name="Wilkins M.J."/>
            <person name="Williams K.H."/>
            <person name="Banfield J.F."/>
        </authorList>
    </citation>
    <scope>NUCLEOTIDE SEQUENCE [LARGE SCALE GENOMIC DNA]</scope>
</reference>
<gene>
    <name evidence="3" type="ORF">UU77_C0022G0007</name>
</gene>
<dbReference type="Pfam" id="PF02604">
    <property type="entry name" value="PhdYeFM_antitox"/>
    <property type="match status" value="1"/>
</dbReference>
<name>A0A0G0X8A9_UNCKA</name>
<dbReference type="InterPro" id="IPR036165">
    <property type="entry name" value="YefM-like_sf"/>
</dbReference>